<dbReference type="AlphaFoldDB" id="A0A9E4ZLV9"/>
<evidence type="ECO:0000259" key="1">
    <source>
        <dbReference type="PROSITE" id="PS51186"/>
    </source>
</evidence>
<dbReference type="PANTHER" id="PTHR43792:SF1">
    <property type="entry name" value="N-ACETYLTRANSFERASE DOMAIN-CONTAINING PROTEIN"/>
    <property type="match status" value="1"/>
</dbReference>
<protein>
    <submittedName>
        <fullName evidence="2">GNAT family N-acetyltransferase</fullName>
    </submittedName>
</protein>
<sequence>MKPIRIRTERLDLVPATLEVLESDRNDRQNLGRLLDAEIPGSWPPPLLDDETLVAFIQMLGEGGDPLFAAWYWVLDDPAAGGRVLIGTGGTATPPTLEETEDRVLIGYSVLDEFQEKGYATEAVRHLVPAIFSNPGIRRIEAAIYPDLATAIQVLEENGFARAGEGFEEGTVSYVLERTDAPV</sequence>
<gene>
    <name evidence="2" type="ORF">FKB36_03825</name>
</gene>
<dbReference type="Proteomes" id="UP001065682">
    <property type="component" value="Unassembled WGS sequence"/>
</dbReference>
<evidence type="ECO:0000313" key="3">
    <source>
        <dbReference type="Proteomes" id="UP001065682"/>
    </source>
</evidence>
<dbReference type="PANTHER" id="PTHR43792">
    <property type="entry name" value="GNAT FAMILY, PUTATIVE (AFU_ORTHOLOGUE AFUA_3G00765)-RELATED-RELATED"/>
    <property type="match status" value="1"/>
</dbReference>
<feature type="domain" description="N-acetyltransferase" evidence="1">
    <location>
        <begin position="18"/>
        <end position="181"/>
    </location>
</feature>
<dbReference type="Gene3D" id="3.40.630.30">
    <property type="match status" value="1"/>
</dbReference>
<dbReference type="PROSITE" id="PS51186">
    <property type="entry name" value="GNAT"/>
    <property type="match status" value="1"/>
</dbReference>
<dbReference type="SUPFAM" id="SSF55729">
    <property type="entry name" value="Acyl-CoA N-acyltransferases (Nat)"/>
    <property type="match status" value="1"/>
</dbReference>
<name>A0A9E4ZLV9_9EURY</name>
<dbReference type="InterPro" id="IPR000182">
    <property type="entry name" value="GNAT_dom"/>
</dbReference>
<dbReference type="InterPro" id="IPR016181">
    <property type="entry name" value="Acyl_CoA_acyltransferase"/>
</dbReference>
<dbReference type="InterPro" id="IPR051531">
    <property type="entry name" value="N-acetyltransferase"/>
</dbReference>
<proteinExistence type="predicted"/>
<dbReference type="EMBL" id="VHLL01000002">
    <property type="protein sequence ID" value="MCT8336646.1"/>
    <property type="molecule type" value="Genomic_DNA"/>
</dbReference>
<reference evidence="2" key="1">
    <citation type="submission" date="2019-06" db="EMBL/GenBank/DDBJ databases">
        <title>Methanoculleus strain from Tamsui River, Taipei, Taiwan.</title>
        <authorList>
            <person name="You Y.-T."/>
            <person name="Chen S.-C."/>
            <person name="Lai S.-J."/>
            <person name="Lee Y.-C."/>
            <person name="Lai M.-C."/>
        </authorList>
    </citation>
    <scope>NUCLEOTIDE SEQUENCE</scope>
    <source>
        <strain evidence="2">Afa-1</strain>
    </source>
</reference>
<dbReference type="Pfam" id="PF13302">
    <property type="entry name" value="Acetyltransf_3"/>
    <property type="match status" value="1"/>
</dbReference>
<evidence type="ECO:0000313" key="2">
    <source>
        <dbReference type="EMBL" id="MCT8336646.1"/>
    </source>
</evidence>
<comment type="caution">
    <text evidence="2">The sequence shown here is derived from an EMBL/GenBank/DDBJ whole genome shotgun (WGS) entry which is preliminary data.</text>
</comment>
<dbReference type="RefSeq" id="WP_261596713.1">
    <property type="nucleotide sequence ID" value="NZ_VHLL01000002.1"/>
</dbReference>
<organism evidence="2 3">
    <name type="scientific">Methanoculleus formosensis</name>
    <dbReference type="NCBI Taxonomy" id="2590886"/>
    <lineage>
        <taxon>Archaea</taxon>
        <taxon>Methanobacteriati</taxon>
        <taxon>Methanobacteriota</taxon>
        <taxon>Stenosarchaea group</taxon>
        <taxon>Methanomicrobia</taxon>
        <taxon>Methanomicrobiales</taxon>
        <taxon>Methanomicrobiaceae</taxon>
        <taxon>Methanoculleus</taxon>
    </lineage>
</organism>
<dbReference type="GO" id="GO:0016747">
    <property type="term" value="F:acyltransferase activity, transferring groups other than amino-acyl groups"/>
    <property type="evidence" value="ECO:0007669"/>
    <property type="project" value="InterPro"/>
</dbReference>
<accession>A0A9E4ZLV9</accession>
<keyword evidence="3" id="KW-1185">Reference proteome</keyword>